<evidence type="ECO:0000313" key="9">
    <source>
        <dbReference type="Proteomes" id="UP000669133"/>
    </source>
</evidence>
<evidence type="ECO:0000256" key="2">
    <source>
        <dbReference type="ARBA" id="ARBA00022692"/>
    </source>
</evidence>
<sequence length="557" mass="62560">MSDQEQQQITRDDYDFPPGTVHLVDIHSELNVQKGDGNIILHPQPSSNVNDPLRWSKTKRNLQFALLWFWGFMLSLNLNFMVPYFAEWVVDWNTTYTDIGISIALCYLGLGVGVVFIQPTALKLGKVFAYNMGTVLAIVTCIFGSQSSNIGYFHAFNIIAGIAAAPVDSLVELSANDLFFQHERSTAFCALVLALYGGADLGPVAAGYIADGLNWRWSYYISIIIYVPMLLLQLFWMEETTFRRSSNEDEELEDEILAQIKSHETAKSGGESPDSKSQDKIEVDVKSKPAKDDQVKLTYWQKHKLYHTEQNDTRSWSCIFVRPMYLVTFPAILWSGMIYGFQMFWLSLTANTQSAIFSEPPYNFSVNNVGLTTLGLFVGSVVGMFYGGPFVDWFAIKMAKRNNGILEPEHRLHTMIIPTIFNAAGILAYGLGAYYGSHWAISVVIGLGLMGFAMSSSGGICLVYAVECYDKLASESLVLILFIRNMIGMGFSFAINPWIAAQGMKKTTYAMFALSVAVNGSYIFMVWKGKAIRRWSRARYEKITDPYYGDIFGRSKR</sequence>
<dbReference type="InterPro" id="IPR020846">
    <property type="entry name" value="MFS_dom"/>
</dbReference>
<evidence type="ECO:0000259" key="7">
    <source>
        <dbReference type="PROSITE" id="PS50850"/>
    </source>
</evidence>
<dbReference type="InterPro" id="IPR036259">
    <property type="entry name" value="MFS_trans_sf"/>
</dbReference>
<feature type="transmembrane region" description="Helical" evidence="6">
    <location>
        <begin position="64"/>
        <end position="86"/>
    </location>
</feature>
<dbReference type="AlphaFoldDB" id="A0A8H7ZLH5"/>
<dbReference type="OrthoDB" id="5215911at2759"/>
<dbReference type="InterPro" id="IPR011701">
    <property type="entry name" value="MFS"/>
</dbReference>
<accession>A0A8H7ZLH5</accession>
<evidence type="ECO:0000256" key="6">
    <source>
        <dbReference type="SAM" id="Phobius"/>
    </source>
</evidence>
<organism evidence="8 9">
    <name type="scientific">Candida metapsilosis</name>
    <dbReference type="NCBI Taxonomy" id="273372"/>
    <lineage>
        <taxon>Eukaryota</taxon>
        <taxon>Fungi</taxon>
        <taxon>Dikarya</taxon>
        <taxon>Ascomycota</taxon>
        <taxon>Saccharomycotina</taxon>
        <taxon>Pichiomycetes</taxon>
        <taxon>Debaryomycetaceae</taxon>
        <taxon>Candida/Lodderomyces clade</taxon>
        <taxon>Candida</taxon>
    </lineage>
</organism>
<dbReference type="GO" id="GO:0000324">
    <property type="term" value="C:fungal-type vacuole"/>
    <property type="evidence" value="ECO:0007669"/>
    <property type="project" value="TreeGrafter"/>
</dbReference>
<dbReference type="Proteomes" id="UP000669133">
    <property type="component" value="Unassembled WGS sequence"/>
</dbReference>
<dbReference type="Gene3D" id="1.20.1250.20">
    <property type="entry name" value="MFS general substrate transporter like domains"/>
    <property type="match status" value="1"/>
</dbReference>
<keyword evidence="2 6" id="KW-0812">Transmembrane</keyword>
<feature type="transmembrane region" description="Helical" evidence="6">
    <location>
        <begin position="368"/>
        <end position="391"/>
    </location>
</feature>
<evidence type="ECO:0000256" key="5">
    <source>
        <dbReference type="SAM" id="MobiDB-lite"/>
    </source>
</evidence>
<evidence type="ECO:0000256" key="3">
    <source>
        <dbReference type="ARBA" id="ARBA00022989"/>
    </source>
</evidence>
<proteinExistence type="predicted"/>
<name>A0A8H7ZLH5_9ASCO</name>
<comment type="subcellular location">
    <subcellularLocation>
        <location evidence="1">Membrane</location>
        <topology evidence="1">Multi-pass membrane protein</topology>
    </subcellularLocation>
</comment>
<keyword evidence="9" id="KW-1185">Reference proteome</keyword>
<dbReference type="GeneID" id="93650052"/>
<dbReference type="SUPFAM" id="SSF103473">
    <property type="entry name" value="MFS general substrate transporter"/>
    <property type="match status" value="1"/>
</dbReference>
<dbReference type="Pfam" id="PF07690">
    <property type="entry name" value="MFS_1"/>
    <property type="match status" value="1"/>
</dbReference>
<feature type="transmembrane region" description="Helical" evidence="6">
    <location>
        <begin position="507"/>
        <end position="527"/>
    </location>
</feature>
<dbReference type="RefSeq" id="XP_067551444.1">
    <property type="nucleotide sequence ID" value="XM_067690167.1"/>
</dbReference>
<evidence type="ECO:0000256" key="1">
    <source>
        <dbReference type="ARBA" id="ARBA00004141"/>
    </source>
</evidence>
<feature type="transmembrane region" description="Helical" evidence="6">
    <location>
        <begin position="412"/>
        <end position="435"/>
    </location>
</feature>
<keyword evidence="3 6" id="KW-1133">Transmembrane helix</keyword>
<feature type="transmembrane region" description="Helical" evidence="6">
    <location>
        <begin position="477"/>
        <end position="495"/>
    </location>
</feature>
<feature type="transmembrane region" description="Helical" evidence="6">
    <location>
        <begin position="216"/>
        <end position="236"/>
    </location>
</feature>
<feature type="transmembrane region" description="Helical" evidence="6">
    <location>
        <begin position="324"/>
        <end position="348"/>
    </location>
</feature>
<dbReference type="EMBL" id="JAEOAQ010000001">
    <property type="protein sequence ID" value="KAG5422328.1"/>
    <property type="molecule type" value="Genomic_DNA"/>
</dbReference>
<feature type="domain" description="Major facilitator superfamily (MFS) profile" evidence="7">
    <location>
        <begin position="63"/>
        <end position="531"/>
    </location>
</feature>
<feature type="region of interest" description="Disordered" evidence="5">
    <location>
        <begin position="263"/>
        <end position="288"/>
    </location>
</feature>
<protein>
    <recommendedName>
        <fullName evidence="7">Major facilitator superfamily (MFS) profile domain-containing protein</fullName>
    </recommendedName>
</protein>
<comment type="caution">
    <text evidence="8">The sequence shown here is derived from an EMBL/GenBank/DDBJ whole genome shotgun (WGS) entry which is preliminary data.</text>
</comment>
<feature type="transmembrane region" description="Helical" evidence="6">
    <location>
        <begin position="187"/>
        <end position="210"/>
    </location>
</feature>
<keyword evidence="4 6" id="KW-0472">Membrane</keyword>
<feature type="transmembrane region" description="Helical" evidence="6">
    <location>
        <begin position="441"/>
        <end position="465"/>
    </location>
</feature>
<evidence type="ECO:0000313" key="8">
    <source>
        <dbReference type="EMBL" id="KAG5422328.1"/>
    </source>
</evidence>
<dbReference type="GO" id="GO:0022857">
    <property type="term" value="F:transmembrane transporter activity"/>
    <property type="evidence" value="ECO:0007669"/>
    <property type="project" value="InterPro"/>
</dbReference>
<feature type="transmembrane region" description="Helical" evidence="6">
    <location>
        <begin position="128"/>
        <end position="146"/>
    </location>
</feature>
<feature type="compositionally biased region" description="Basic and acidic residues" evidence="5">
    <location>
        <begin position="273"/>
        <end position="288"/>
    </location>
</feature>
<dbReference type="GO" id="GO:0005886">
    <property type="term" value="C:plasma membrane"/>
    <property type="evidence" value="ECO:0007669"/>
    <property type="project" value="TreeGrafter"/>
</dbReference>
<feature type="transmembrane region" description="Helical" evidence="6">
    <location>
        <begin position="98"/>
        <end position="116"/>
    </location>
</feature>
<evidence type="ECO:0000256" key="4">
    <source>
        <dbReference type="ARBA" id="ARBA00023136"/>
    </source>
</evidence>
<feature type="transmembrane region" description="Helical" evidence="6">
    <location>
        <begin position="152"/>
        <end position="175"/>
    </location>
</feature>
<dbReference type="PANTHER" id="PTHR23502">
    <property type="entry name" value="MAJOR FACILITATOR SUPERFAMILY"/>
    <property type="match status" value="1"/>
</dbReference>
<reference evidence="8 9" key="1">
    <citation type="submission" date="2020-12" db="EMBL/GenBank/DDBJ databases">
        <title>Effect of drift, selection, and recombination on the evolution of hybrid genomes in Candida yeast pathogens.</title>
        <authorList>
            <person name="Mixao V."/>
            <person name="Ksiezopolska E."/>
            <person name="Saus E."/>
            <person name="Boekhout T."/>
            <person name="Gacser A."/>
            <person name="Gabaldon T."/>
        </authorList>
    </citation>
    <scope>NUCLEOTIDE SEQUENCE [LARGE SCALE GENOMIC DNA]</scope>
    <source>
        <strain evidence="8 9">BP57</strain>
    </source>
</reference>
<dbReference type="PROSITE" id="PS50850">
    <property type="entry name" value="MFS"/>
    <property type="match status" value="1"/>
</dbReference>
<dbReference type="PANTHER" id="PTHR23502:SF34">
    <property type="entry name" value="PROTEIN HOL1"/>
    <property type="match status" value="1"/>
</dbReference>
<gene>
    <name evidence="8" type="ORF">I9W82_001423</name>
</gene>